<evidence type="ECO:0000313" key="6">
    <source>
        <dbReference type="Proteomes" id="UP001310594"/>
    </source>
</evidence>
<dbReference type="PROSITE" id="PS50902">
    <property type="entry name" value="FLAVODOXIN_LIKE"/>
    <property type="match status" value="1"/>
</dbReference>
<dbReference type="PANTHER" id="PTHR30546">
    <property type="entry name" value="FLAVODOXIN-RELATED PROTEIN WRBA-RELATED"/>
    <property type="match status" value="1"/>
</dbReference>
<accession>A0AAN7ZT79</accession>
<evidence type="ECO:0000256" key="2">
    <source>
        <dbReference type="ARBA" id="ARBA00006961"/>
    </source>
</evidence>
<gene>
    <name evidence="5" type="primary">PST2</name>
    <name evidence="5" type="ORF">LTR97_008074</name>
</gene>
<dbReference type="GO" id="GO:0003955">
    <property type="term" value="F:NAD(P)H dehydrogenase (quinone) activity"/>
    <property type="evidence" value="ECO:0007669"/>
    <property type="project" value="UniProtKB-EC"/>
</dbReference>
<dbReference type="GO" id="GO:0005737">
    <property type="term" value="C:cytoplasm"/>
    <property type="evidence" value="ECO:0007669"/>
    <property type="project" value="UniProtKB-SubCell"/>
</dbReference>
<feature type="domain" description="Flavodoxin-like" evidence="4">
    <location>
        <begin position="5"/>
        <end position="195"/>
    </location>
</feature>
<protein>
    <submittedName>
        <fullName evidence="5">Flavodoxin-like fold protein</fullName>
        <ecNumber evidence="5">1.6.5.2</ecNumber>
    </submittedName>
</protein>
<dbReference type="EMBL" id="JAVRQU010000012">
    <property type="protein sequence ID" value="KAK5696770.1"/>
    <property type="molecule type" value="Genomic_DNA"/>
</dbReference>
<dbReference type="SUPFAM" id="SSF52218">
    <property type="entry name" value="Flavoproteins"/>
    <property type="match status" value="1"/>
</dbReference>
<dbReference type="EC" id="1.6.5.2" evidence="5"/>
<keyword evidence="3" id="KW-0963">Cytoplasm</keyword>
<dbReference type="FunFam" id="3.40.50.360:FF:000001">
    <property type="entry name" value="NAD(P)H dehydrogenase (Quinone) FQR1-like"/>
    <property type="match status" value="1"/>
</dbReference>
<comment type="similarity">
    <text evidence="2">Belongs to the WrbA family.</text>
</comment>
<dbReference type="InterPro" id="IPR005025">
    <property type="entry name" value="FMN_Rdtase-like_dom"/>
</dbReference>
<proteinExistence type="inferred from homology"/>
<comment type="caution">
    <text evidence="5">The sequence shown here is derived from an EMBL/GenBank/DDBJ whole genome shotgun (WGS) entry which is preliminary data.</text>
</comment>
<evidence type="ECO:0000313" key="5">
    <source>
        <dbReference type="EMBL" id="KAK5696770.1"/>
    </source>
</evidence>
<dbReference type="Gene3D" id="3.40.50.360">
    <property type="match status" value="1"/>
</dbReference>
<dbReference type="Proteomes" id="UP001310594">
    <property type="component" value="Unassembled WGS sequence"/>
</dbReference>
<sequence length="205" mass="22136">MAPKIAIVYYSMYGHIKQLADAEAKGIKEAGGSVDLYQVPETLPQEVLTKMHAPAKDSNVPTIDDPKVLEQYDAVLFGIPTRYGNFPAQFKSFWDKTGGQWQTGAFWGKYAGLFISTGTQGGGQESTAIAAMSTLAHHGWIYVPLGYKTTFDILADLSEVRGGSPWGAGTFSGGDGSRQPSAKELDLAQRQGKAFYETVAKVNFA</sequence>
<dbReference type="GO" id="GO:0016020">
    <property type="term" value="C:membrane"/>
    <property type="evidence" value="ECO:0007669"/>
    <property type="project" value="TreeGrafter"/>
</dbReference>
<dbReference type="NCBIfam" id="TIGR01755">
    <property type="entry name" value="flav_wrbA"/>
    <property type="match status" value="1"/>
</dbReference>
<dbReference type="NCBIfam" id="NF002999">
    <property type="entry name" value="PRK03767.1"/>
    <property type="match status" value="1"/>
</dbReference>
<keyword evidence="5" id="KW-0560">Oxidoreductase</keyword>
<evidence type="ECO:0000259" key="4">
    <source>
        <dbReference type="PROSITE" id="PS50902"/>
    </source>
</evidence>
<dbReference type="PANTHER" id="PTHR30546:SF23">
    <property type="entry name" value="FLAVOPROTEIN-LIKE PROTEIN YCP4-RELATED"/>
    <property type="match status" value="1"/>
</dbReference>
<dbReference type="InterPro" id="IPR029039">
    <property type="entry name" value="Flavoprotein-like_sf"/>
</dbReference>
<dbReference type="InterPro" id="IPR010089">
    <property type="entry name" value="Flavoprotein_WrbA-like"/>
</dbReference>
<dbReference type="Pfam" id="PF03358">
    <property type="entry name" value="FMN_red"/>
    <property type="match status" value="1"/>
</dbReference>
<dbReference type="AlphaFoldDB" id="A0AAN7ZT79"/>
<evidence type="ECO:0000256" key="1">
    <source>
        <dbReference type="ARBA" id="ARBA00004496"/>
    </source>
</evidence>
<reference evidence="5" key="1">
    <citation type="submission" date="2023-08" db="EMBL/GenBank/DDBJ databases">
        <title>Black Yeasts Isolated from many extreme environments.</title>
        <authorList>
            <person name="Coleine C."/>
            <person name="Stajich J.E."/>
            <person name="Selbmann L."/>
        </authorList>
    </citation>
    <scope>NUCLEOTIDE SEQUENCE</scope>
    <source>
        <strain evidence="5">CCFEE 5810</strain>
    </source>
</reference>
<dbReference type="GO" id="GO:0010181">
    <property type="term" value="F:FMN binding"/>
    <property type="evidence" value="ECO:0007669"/>
    <property type="project" value="InterPro"/>
</dbReference>
<name>A0AAN7ZT79_9PEZI</name>
<dbReference type="InterPro" id="IPR008254">
    <property type="entry name" value="Flavodoxin/NO_synth"/>
</dbReference>
<organism evidence="5 6">
    <name type="scientific">Elasticomyces elasticus</name>
    <dbReference type="NCBI Taxonomy" id="574655"/>
    <lineage>
        <taxon>Eukaryota</taxon>
        <taxon>Fungi</taxon>
        <taxon>Dikarya</taxon>
        <taxon>Ascomycota</taxon>
        <taxon>Pezizomycotina</taxon>
        <taxon>Dothideomycetes</taxon>
        <taxon>Dothideomycetidae</taxon>
        <taxon>Mycosphaerellales</taxon>
        <taxon>Teratosphaeriaceae</taxon>
        <taxon>Elasticomyces</taxon>
    </lineage>
</organism>
<comment type="subcellular location">
    <subcellularLocation>
        <location evidence="1">Cytoplasm</location>
    </subcellularLocation>
</comment>
<evidence type="ECO:0000256" key="3">
    <source>
        <dbReference type="ARBA" id="ARBA00022490"/>
    </source>
</evidence>